<protein>
    <recommendedName>
        <fullName evidence="11">DNA replication factor Dna2 N-terminal domain-containing protein</fullName>
    </recommendedName>
</protein>
<evidence type="ECO:0000256" key="3">
    <source>
        <dbReference type="ARBA" id="ARBA00022722"/>
    </source>
</evidence>
<dbReference type="Gene3D" id="3.40.50.300">
    <property type="entry name" value="P-loop containing nucleotide triphosphate hydrolases"/>
    <property type="match status" value="1"/>
</dbReference>
<dbReference type="PANTHER" id="PTHR36531">
    <property type="entry name" value="CRISPR-ASSOCIATED EXONUCLEASE CAS4"/>
    <property type="match status" value="1"/>
</dbReference>
<organism evidence="12 13">
    <name type="scientific">Candida maltosa (strain Xu316)</name>
    <name type="common">Yeast</name>
    <dbReference type="NCBI Taxonomy" id="1245528"/>
    <lineage>
        <taxon>Eukaryota</taxon>
        <taxon>Fungi</taxon>
        <taxon>Dikarya</taxon>
        <taxon>Ascomycota</taxon>
        <taxon>Saccharomycotina</taxon>
        <taxon>Pichiomycetes</taxon>
        <taxon>Debaryomycetaceae</taxon>
        <taxon>Candida/Lodderomyces clade</taxon>
        <taxon>Candida</taxon>
    </lineage>
</organism>
<dbReference type="SUPFAM" id="SSF52540">
    <property type="entry name" value="P-loop containing nucleoside triphosphate hydrolases"/>
    <property type="match status" value="1"/>
</dbReference>
<keyword evidence="4" id="KW-0479">Metal-binding</keyword>
<sequence>MKRHNSDNSDSLNPKKSNISEDYITSKLSIPNNGVCTAKQLLERQMLQNKISNNSVHLHDSSFSKQNSSSIIIEPSSTTTSMTEPDSITAIEKKANHVFPFKKYKIESVEESSNSIILKVIDQDNAKISLSIQGHYRTINYTVGEYLNIIITDPTEPHIISENKNYLVYKPDIIVPSTTLLNNFSCLKSSILRCFYATEEASNLPLLMGSIIHSVMEQCFLRDDLTTEIIEEIINNVLIENSLNINLLQRTINDIKEKIKPHFEFMKEWLQQHYFKQNDVNAEFKIQKVIQTEADFISRAFAIRGRIDAVISVEKDEELKIMPLEIKTGRKLGIHNTQGCIYTILLSEYFNKNLETYILMNTKDKETVVLNRKNKQIAFIVEFRNKLVQYISNNNQFKNCYELPCGDFCTTKDLCSTFTYIMKQPTKSEDYIFFNYWSDIINSDSETNFHISSLIGDNNETPTSISLYLENSHIARNENKMIANYVATYNFQNNEKTKFKLNDLVNIFEHTNNLKVTIGKVTNLTPNTITIQIDNHVNIFEVGQYLKLHKLKFTKGKSWRSNLISLYYEDNDYLKDVLFSELENSFTDDDIKIEDKIEDLNESQNEAIKYISKCDLCCQINGIRGSGKTYLLLILAQKLVQAGKRVLIASPYYKSVEEIVDELIRKGFNPTILASKSTIDARFLPYMPNQKNNFQNDTKIVVTTTSNASDQFILSKRKFDFVLVDDCSLLTIYELLGVIFRAKKFVMFNNYPFKIKGNKNVSFSKMIDKIQDKKINLNQQYFTNHEITQTLFKLSKSTRNIPTNNFSSLEKSKIIPFEFPKQFSWLKKLNDSNACWVDTNLIRGDYNMQIIRFIISIFINNGVSESDIQILTTNQQEQNRNFFGSISAQSVFGKPEPSKFCFINFTWGASHLIQNVYPKEKLIIVANSRALTHEIEQFENAFGNRERYIEVSESTIFEIREFEKE</sequence>
<dbReference type="Gene3D" id="3.90.320.10">
    <property type="match status" value="1"/>
</dbReference>
<evidence type="ECO:0000256" key="4">
    <source>
        <dbReference type="ARBA" id="ARBA00022723"/>
    </source>
</evidence>
<dbReference type="EMBL" id="AOGT01002220">
    <property type="protein sequence ID" value="EMG45979.1"/>
    <property type="molecule type" value="Genomic_DNA"/>
</dbReference>
<dbReference type="AlphaFoldDB" id="M3JUD5"/>
<dbReference type="GO" id="GO:0005524">
    <property type="term" value="F:ATP binding"/>
    <property type="evidence" value="ECO:0007669"/>
    <property type="project" value="UniProtKB-KW"/>
</dbReference>
<feature type="domain" description="DNA replication factor Dna2 N-terminal" evidence="11">
    <location>
        <begin position="122"/>
        <end position="313"/>
    </location>
</feature>
<keyword evidence="8" id="KW-0067">ATP-binding</keyword>
<evidence type="ECO:0000256" key="7">
    <source>
        <dbReference type="ARBA" id="ARBA00022806"/>
    </source>
</evidence>
<dbReference type="PANTHER" id="PTHR36531:SF6">
    <property type="entry name" value="DNA REPLICATION ATP-DEPENDENT HELICASE_NUCLEASE DNA2"/>
    <property type="match status" value="1"/>
</dbReference>
<keyword evidence="5" id="KW-0547">Nucleotide-binding</keyword>
<comment type="caution">
    <text evidence="12">The sequence shown here is derived from an EMBL/GenBank/DDBJ whole genome shotgun (WGS) entry which is preliminary data.</text>
</comment>
<comment type="similarity">
    <text evidence="2">Belongs to the DNA2/NAM7 helicase family.</text>
</comment>
<evidence type="ECO:0000256" key="1">
    <source>
        <dbReference type="ARBA" id="ARBA00001966"/>
    </source>
</evidence>
<gene>
    <name evidence="12" type="ORF">G210_3795</name>
</gene>
<evidence type="ECO:0000256" key="8">
    <source>
        <dbReference type="ARBA" id="ARBA00022840"/>
    </source>
</evidence>
<name>M3JUD5_CANMX</name>
<evidence type="ECO:0000256" key="2">
    <source>
        <dbReference type="ARBA" id="ARBA00007913"/>
    </source>
</evidence>
<reference evidence="12 13" key="1">
    <citation type="submission" date="2013-02" db="EMBL/GenBank/DDBJ databases">
        <title>Genome sequence of Candida maltosa Xu316, a potential industrial strain for xylitol and ethanol production.</title>
        <authorList>
            <person name="Yu J."/>
            <person name="Wang Q."/>
            <person name="Geng X."/>
            <person name="Bao W."/>
            <person name="He P."/>
            <person name="Cai J."/>
        </authorList>
    </citation>
    <scope>NUCLEOTIDE SEQUENCE [LARGE SCALE GENOMIC DNA]</scope>
    <source>
        <strain evidence="13">Xu316</strain>
    </source>
</reference>
<dbReference type="HOGENOM" id="CLU_306734_0_0_1"/>
<dbReference type="Pfam" id="PF08696">
    <property type="entry name" value="Dna2"/>
    <property type="match status" value="1"/>
</dbReference>
<dbReference type="GO" id="GO:0016787">
    <property type="term" value="F:hydrolase activity"/>
    <property type="evidence" value="ECO:0007669"/>
    <property type="project" value="UniProtKB-KW"/>
</dbReference>
<keyword evidence="7" id="KW-0347">Helicase</keyword>
<keyword evidence="6" id="KW-0378">Hydrolase</keyword>
<evidence type="ECO:0000313" key="13">
    <source>
        <dbReference type="Proteomes" id="UP000011777"/>
    </source>
</evidence>
<dbReference type="GO" id="GO:0004386">
    <property type="term" value="F:helicase activity"/>
    <property type="evidence" value="ECO:0007669"/>
    <property type="project" value="UniProtKB-KW"/>
</dbReference>
<dbReference type="GO" id="GO:0046872">
    <property type="term" value="F:metal ion binding"/>
    <property type="evidence" value="ECO:0007669"/>
    <property type="project" value="UniProtKB-KW"/>
</dbReference>
<dbReference type="Proteomes" id="UP000011777">
    <property type="component" value="Unassembled WGS sequence"/>
</dbReference>
<dbReference type="InterPro" id="IPR051827">
    <property type="entry name" value="Cas4_exonuclease"/>
</dbReference>
<dbReference type="STRING" id="1245528.M3JUD5"/>
<dbReference type="eggNOG" id="KOG1805">
    <property type="taxonomic scope" value="Eukaryota"/>
</dbReference>
<dbReference type="InterPro" id="IPR027417">
    <property type="entry name" value="P-loop_NTPase"/>
</dbReference>
<evidence type="ECO:0000256" key="5">
    <source>
        <dbReference type="ARBA" id="ARBA00022741"/>
    </source>
</evidence>
<dbReference type="GO" id="GO:0004518">
    <property type="term" value="F:nuclease activity"/>
    <property type="evidence" value="ECO:0007669"/>
    <property type="project" value="UniProtKB-KW"/>
</dbReference>
<keyword evidence="3" id="KW-0540">Nuclease</keyword>
<evidence type="ECO:0000313" key="12">
    <source>
        <dbReference type="EMBL" id="EMG45979.1"/>
    </source>
</evidence>
<keyword evidence="10" id="KW-0411">Iron-sulfur</keyword>
<comment type="cofactor">
    <cofactor evidence="1">
        <name>[4Fe-4S] cluster</name>
        <dbReference type="ChEBI" id="CHEBI:49883"/>
    </cofactor>
</comment>
<evidence type="ECO:0000256" key="10">
    <source>
        <dbReference type="ARBA" id="ARBA00023014"/>
    </source>
</evidence>
<dbReference type="InterPro" id="IPR011604">
    <property type="entry name" value="PDDEXK-like_dom_sf"/>
</dbReference>
<keyword evidence="13" id="KW-1185">Reference proteome</keyword>
<evidence type="ECO:0000256" key="9">
    <source>
        <dbReference type="ARBA" id="ARBA00023004"/>
    </source>
</evidence>
<evidence type="ECO:0000256" key="6">
    <source>
        <dbReference type="ARBA" id="ARBA00022801"/>
    </source>
</evidence>
<dbReference type="GO" id="GO:0051536">
    <property type="term" value="F:iron-sulfur cluster binding"/>
    <property type="evidence" value="ECO:0007669"/>
    <property type="project" value="UniProtKB-KW"/>
</dbReference>
<accession>M3JUD5</accession>
<dbReference type="InterPro" id="IPR014808">
    <property type="entry name" value="DNA_replication_fac_Dna2_N"/>
</dbReference>
<keyword evidence="9" id="KW-0408">Iron</keyword>
<proteinExistence type="inferred from homology"/>
<evidence type="ECO:0000259" key="11">
    <source>
        <dbReference type="Pfam" id="PF08696"/>
    </source>
</evidence>